<keyword evidence="5" id="KW-0808">Transferase</keyword>
<evidence type="ECO:0000256" key="7">
    <source>
        <dbReference type="ARBA" id="ARBA00023012"/>
    </source>
</evidence>
<evidence type="ECO:0000313" key="13">
    <source>
        <dbReference type="Proteomes" id="UP000184315"/>
    </source>
</evidence>
<dbReference type="PANTHER" id="PTHR43711">
    <property type="entry name" value="TWO-COMPONENT HISTIDINE KINASE"/>
    <property type="match status" value="1"/>
</dbReference>
<dbReference type="InterPro" id="IPR003660">
    <property type="entry name" value="HAMP_dom"/>
</dbReference>
<feature type="transmembrane region" description="Helical" evidence="9">
    <location>
        <begin position="306"/>
        <end position="325"/>
    </location>
</feature>
<dbReference type="CDD" id="cd12912">
    <property type="entry name" value="PDC2_MCP_like"/>
    <property type="match status" value="1"/>
</dbReference>
<evidence type="ECO:0000256" key="1">
    <source>
        <dbReference type="ARBA" id="ARBA00000085"/>
    </source>
</evidence>
<dbReference type="RefSeq" id="WP_072719647.1">
    <property type="nucleotide sequence ID" value="NZ_LN889802.1"/>
</dbReference>
<dbReference type="SUPFAM" id="SSF55874">
    <property type="entry name" value="ATPase domain of HSP90 chaperone/DNA topoisomerase II/histidine kinase"/>
    <property type="match status" value="1"/>
</dbReference>
<dbReference type="SMART" id="SM00387">
    <property type="entry name" value="HATPase_c"/>
    <property type="match status" value="1"/>
</dbReference>
<evidence type="ECO:0000259" key="11">
    <source>
        <dbReference type="PROSITE" id="PS50885"/>
    </source>
</evidence>
<evidence type="ECO:0000256" key="3">
    <source>
        <dbReference type="ARBA" id="ARBA00012438"/>
    </source>
</evidence>
<dbReference type="EC" id="2.7.13.3" evidence="3"/>
<organism evidence="12 13">
    <name type="scientific">Planktothrix tepida PCC 9214</name>
    <dbReference type="NCBI Taxonomy" id="671072"/>
    <lineage>
        <taxon>Bacteria</taxon>
        <taxon>Bacillati</taxon>
        <taxon>Cyanobacteriota</taxon>
        <taxon>Cyanophyceae</taxon>
        <taxon>Oscillatoriophycideae</taxon>
        <taxon>Oscillatoriales</taxon>
        <taxon>Microcoleaceae</taxon>
        <taxon>Planktothrix</taxon>
    </lineage>
</organism>
<proteinExistence type="predicted"/>
<dbReference type="OrthoDB" id="490876at2"/>
<feature type="region of interest" description="Disordered" evidence="8">
    <location>
        <begin position="649"/>
        <end position="670"/>
    </location>
</feature>
<dbReference type="GO" id="GO:0016020">
    <property type="term" value="C:membrane"/>
    <property type="evidence" value="ECO:0007669"/>
    <property type="project" value="UniProtKB-SubCell"/>
</dbReference>
<comment type="catalytic activity">
    <reaction evidence="1">
        <text>ATP + protein L-histidine = ADP + protein N-phospho-L-histidine.</text>
        <dbReference type="EC" id="2.7.13.3"/>
    </reaction>
</comment>
<keyword evidence="7" id="KW-0902">Two-component regulatory system</keyword>
<dbReference type="PROSITE" id="PS50109">
    <property type="entry name" value="HIS_KIN"/>
    <property type="match status" value="1"/>
</dbReference>
<dbReference type="Gene3D" id="3.30.565.10">
    <property type="entry name" value="Histidine kinase-like ATPase, C-terminal domain"/>
    <property type="match status" value="1"/>
</dbReference>
<dbReference type="SMART" id="SM00388">
    <property type="entry name" value="HisKA"/>
    <property type="match status" value="1"/>
</dbReference>
<dbReference type="PRINTS" id="PR00344">
    <property type="entry name" value="BCTRLSENSOR"/>
</dbReference>
<dbReference type="EMBL" id="CZDF01000156">
    <property type="protein sequence ID" value="CUR32968.1"/>
    <property type="molecule type" value="Genomic_DNA"/>
</dbReference>
<keyword evidence="9" id="KW-0812">Transmembrane</keyword>
<dbReference type="Gene3D" id="1.10.287.130">
    <property type="match status" value="1"/>
</dbReference>
<dbReference type="InterPro" id="IPR005467">
    <property type="entry name" value="His_kinase_dom"/>
</dbReference>
<evidence type="ECO:0000313" key="12">
    <source>
        <dbReference type="EMBL" id="CUR32968.1"/>
    </source>
</evidence>
<evidence type="ECO:0000256" key="2">
    <source>
        <dbReference type="ARBA" id="ARBA00004370"/>
    </source>
</evidence>
<dbReference type="Gene3D" id="6.10.340.10">
    <property type="match status" value="1"/>
</dbReference>
<dbReference type="CDD" id="cd00082">
    <property type="entry name" value="HisKA"/>
    <property type="match status" value="1"/>
</dbReference>
<reference evidence="13" key="1">
    <citation type="submission" date="2015-10" db="EMBL/GenBank/DDBJ databases">
        <authorList>
            <person name="Regsiter A."/>
            <person name="william w."/>
        </authorList>
    </citation>
    <scope>NUCLEOTIDE SEQUENCE [LARGE SCALE GENOMIC DNA]</scope>
</reference>
<dbReference type="GO" id="GO:0000155">
    <property type="term" value="F:phosphorelay sensor kinase activity"/>
    <property type="evidence" value="ECO:0007669"/>
    <property type="project" value="InterPro"/>
</dbReference>
<dbReference type="PANTHER" id="PTHR43711:SF1">
    <property type="entry name" value="HISTIDINE KINASE 1"/>
    <property type="match status" value="1"/>
</dbReference>
<dbReference type="CDD" id="cd16922">
    <property type="entry name" value="HATPase_EvgS-ArcB-TorS-like"/>
    <property type="match status" value="1"/>
</dbReference>
<feature type="compositionally biased region" description="Polar residues" evidence="8">
    <location>
        <begin position="656"/>
        <end position="670"/>
    </location>
</feature>
<protein>
    <recommendedName>
        <fullName evidence="3">histidine kinase</fullName>
        <ecNumber evidence="3">2.7.13.3</ecNumber>
    </recommendedName>
</protein>
<evidence type="ECO:0000259" key="10">
    <source>
        <dbReference type="PROSITE" id="PS50109"/>
    </source>
</evidence>
<comment type="subcellular location">
    <subcellularLocation>
        <location evidence="2">Membrane</location>
    </subcellularLocation>
</comment>
<dbReference type="STRING" id="671072.PL9214500215"/>
<evidence type="ECO:0000256" key="4">
    <source>
        <dbReference type="ARBA" id="ARBA00022553"/>
    </source>
</evidence>
<dbReference type="Proteomes" id="UP000184315">
    <property type="component" value="Unassembled WGS sequence"/>
</dbReference>
<keyword evidence="6 12" id="KW-0418">Kinase</keyword>
<dbReference type="InterPro" id="IPR003594">
    <property type="entry name" value="HATPase_dom"/>
</dbReference>
<dbReference type="InterPro" id="IPR003661">
    <property type="entry name" value="HisK_dim/P_dom"/>
</dbReference>
<dbReference type="InterPro" id="IPR036890">
    <property type="entry name" value="HATPase_C_sf"/>
</dbReference>
<name>A0A1J1LKD6_9CYAN</name>
<gene>
    <name evidence="12" type="ORF">PL9214500215</name>
</gene>
<evidence type="ECO:0000256" key="6">
    <source>
        <dbReference type="ARBA" id="ARBA00022777"/>
    </source>
</evidence>
<dbReference type="InterPro" id="IPR004358">
    <property type="entry name" value="Sig_transdc_His_kin-like_C"/>
</dbReference>
<keyword evidence="9" id="KW-0472">Membrane</keyword>
<keyword evidence="4" id="KW-0597">Phosphoprotein</keyword>
<dbReference type="Pfam" id="PF00512">
    <property type="entry name" value="HisKA"/>
    <property type="match status" value="1"/>
</dbReference>
<dbReference type="CDD" id="cd06225">
    <property type="entry name" value="HAMP"/>
    <property type="match status" value="1"/>
</dbReference>
<dbReference type="SUPFAM" id="SSF47384">
    <property type="entry name" value="Homodimeric domain of signal transducing histidine kinase"/>
    <property type="match status" value="1"/>
</dbReference>
<dbReference type="InterPro" id="IPR050736">
    <property type="entry name" value="Sensor_HK_Regulatory"/>
</dbReference>
<evidence type="ECO:0000256" key="5">
    <source>
        <dbReference type="ARBA" id="ARBA00022679"/>
    </source>
</evidence>
<evidence type="ECO:0000256" key="8">
    <source>
        <dbReference type="SAM" id="MobiDB-lite"/>
    </source>
</evidence>
<keyword evidence="9" id="KW-1133">Transmembrane helix</keyword>
<keyword evidence="13" id="KW-1185">Reference proteome</keyword>
<accession>A0A1J1LKD6</accession>
<dbReference type="SMART" id="SM00304">
    <property type="entry name" value="HAMP"/>
    <property type="match status" value="1"/>
</dbReference>
<dbReference type="PROSITE" id="PS50885">
    <property type="entry name" value="HAMP"/>
    <property type="match status" value="1"/>
</dbReference>
<dbReference type="Pfam" id="PF02518">
    <property type="entry name" value="HATPase_c"/>
    <property type="match status" value="1"/>
</dbReference>
<feature type="domain" description="HAMP" evidence="11">
    <location>
        <begin position="327"/>
        <end position="380"/>
    </location>
</feature>
<dbReference type="Gene3D" id="3.30.450.20">
    <property type="entry name" value="PAS domain"/>
    <property type="match status" value="1"/>
</dbReference>
<feature type="domain" description="Histidine kinase" evidence="10">
    <location>
        <begin position="402"/>
        <end position="648"/>
    </location>
</feature>
<dbReference type="AlphaFoldDB" id="A0A1J1LKD6"/>
<evidence type="ECO:0000256" key="9">
    <source>
        <dbReference type="SAM" id="Phobius"/>
    </source>
</evidence>
<dbReference type="InterPro" id="IPR036097">
    <property type="entry name" value="HisK_dim/P_sf"/>
</dbReference>
<sequence>MPKLRQSSFRRILLTQILLLSLPVLLVGEYVTYRKARSGLLETARFNLTESATKKAQTLEEWTASIQSNLRIATDNIVLQSGKTQQYSVFLSQLKGQMFPVVNCLQLTNLQTEQVVASTCGKQPIYSIPKNFWPLQKPQNSQIYINYLAPEVDSQQSDWQNQVRLVFSSPVYINQNKNKSVLKYALSLQSTLYLEAKDRPKSLTGFTVIIDQGGTIISHPNIDQVGRNIEEETDSDRLNNLLSNALAENKNSYIHLFSFDKSGRELLAGYDAIPSPITQEKDNQWVVLAVVDLDDALSGLRDIKSLLISLILCLVIASIIAALYISRDLAYPLEKLRDYALKANDLDAPGNVPRNLKIREFNQLAEALNTMVGSLRARAQALEYASKEAKVANRLKNEFLRVVSHELRTPLNGIINSINLIQDGFCDTQEEEDDYLQIAYDSSKHLLNLVDDILDIALIEEGKLSVMLEPTDLEQTLKDAVNLKMVDIQQKGLTIALPILNKPIIVHADPDKLKQVFINIIDNCVKFTKSGGITMATCIESISNSPENSDTNPFEITEDEPRSKSALIRYQVMVTIKDTGIGIAPEQQEKIFQPFAMVDGSTTREFGGIGLGLAISRSLMQMMGGYIVLDSAGLNQGTSVMIGIPLSDTDVKSPENQDSISPPKVNSVST</sequence>